<feature type="domain" description="DUF6457" evidence="1">
    <location>
        <begin position="5"/>
        <end position="86"/>
    </location>
</feature>
<dbReference type="RefSeq" id="WP_090585807.1">
    <property type="nucleotide sequence ID" value="NZ_FNDT01000005.1"/>
</dbReference>
<dbReference type="Pfam" id="PF20058">
    <property type="entry name" value="DUF6457"/>
    <property type="match status" value="1"/>
</dbReference>
<protein>
    <recommendedName>
        <fullName evidence="1">DUF6457 domain-containing protein</fullName>
    </recommendedName>
</protein>
<dbReference type="STRING" id="335973.SAMN04488693_105187"/>
<evidence type="ECO:0000313" key="3">
    <source>
        <dbReference type="Proteomes" id="UP000199258"/>
    </source>
</evidence>
<accession>A0A1G8HFT7</accession>
<name>A0A1G8HFT7_9MICC</name>
<keyword evidence="3" id="KW-1185">Reference proteome</keyword>
<dbReference type="InterPro" id="IPR045598">
    <property type="entry name" value="DUF6457"/>
</dbReference>
<proteinExistence type="predicted"/>
<sequence>MEDRDRLLRQWSELLLETFELEGTEIDVDAILALAGQAAHSVVRPAAPLTTFIAGYAAGMAVGIGQADSSTAMRSALETAGSACPPVPDSEDRR</sequence>
<reference evidence="2 3" key="1">
    <citation type="submission" date="2016-10" db="EMBL/GenBank/DDBJ databases">
        <authorList>
            <person name="de Groot N.N."/>
        </authorList>
    </citation>
    <scope>NUCLEOTIDE SEQUENCE [LARGE SCALE GENOMIC DNA]</scope>
    <source>
        <strain evidence="2 3">NP_1H</strain>
    </source>
</reference>
<gene>
    <name evidence="2" type="ORF">SAMN04488693_105187</name>
</gene>
<dbReference type="OrthoDB" id="4408226at2"/>
<dbReference type="EMBL" id="FNDT01000005">
    <property type="protein sequence ID" value="SDI05547.1"/>
    <property type="molecule type" value="Genomic_DNA"/>
</dbReference>
<organism evidence="2 3">
    <name type="scientific">Arthrobacter subterraneus</name>
    <dbReference type="NCBI Taxonomy" id="335973"/>
    <lineage>
        <taxon>Bacteria</taxon>
        <taxon>Bacillati</taxon>
        <taxon>Actinomycetota</taxon>
        <taxon>Actinomycetes</taxon>
        <taxon>Micrococcales</taxon>
        <taxon>Micrococcaceae</taxon>
        <taxon>Arthrobacter</taxon>
    </lineage>
</organism>
<dbReference type="AlphaFoldDB" id="A0A1G8HFT7"/>
<evidence type="ECO:0000313" key="2">
    <source>
        <dbReference type="EMBL" id="SDI05547.1"/>
    </source>
</evidence>
<dbReference type="Proteomes" id="UP000199258">
    <property type="component" value="Unassembled WGS sequence"/>
</dbReference>
<evidence type="ECO:0000259" key="1">
    <source>
        <dbReference type="Pfam" id="PF20058"/>
    </source>
</evidence>